<evidence type="ECO:0000256" key="4">
    <source>
        <dbReference type="SAM" id="Phobius"/>
    </source>
</evidence>
<dbReference type="HOGENOM" id="CLU_1001842_0_0_1"/>
<dbReference type="OrthoDB" id="431212at2759"/>
<accession>C9SBT0</accession>
<gene>
    <name evidence="5" type="ORF">VDBG_01923</name>
</gene>
<dbReference type="GO" id="GO:0005345">
    <property type="term" value="F:purine nucleobase transmembrane transporter activity"/>
    <property type="evidence" value="ECO:0007669"/>
    <property type="project" value="TreeGrafter"/>
</dbReference>
<dbReference type="InterPro" id="IPR045018">
    <property type="entry name" value="Azg-like"/>
</dbReference>
<feature type="transmembrane region" description="Helical" evidence="4">
    <location>
        <begin position="96"/>
        <end position="119"/>
    </location>
</feature>
<feature type="compositionally biased region" description="Low complexity" evidence="3">
    <location>
        <begin position="212"/>
        <end position="226"/>
    </location>
</feature>
<keyword evidence="4" id="KW-0472">Membrane</keyword>
<dbReference type="eggNOG" id="ENOG502QQ5E">
    <property type="taxonomic scope" value="Eukaryota"/>
</dbReference>
<evidence type="ECO:0000256" key="1">
    <source>
        <dbReference type="ARBA" id="ARBA00004127"/>
    </source>
</evidence>
<dbReference type="PANTHER" id="PTHR43337">
    <property type="entry name" value="XANTHINE/URACIL PERMEASE C887.17-RELATED"/>
    <property type="match status" value="1"/>
</dbReference>
<feature type="transmembrane region" description="Helical" evidence="4">
    <location>
        <begin position="36"/>
        <end position="55"/>
    </location>
</feature>
<feature type="compositionally biased region" description="Basic and acidic residues" evidence="3">
    <location>
        <begin position="268"/>
        <end position="278"/>
    </location>
</feature>
<evidence type="ECO:0000256" key="2">
    <source>
        <dbReference type="ARBA" id="ARBA00022448"/>
    </source>
</evidence>
<keyword evidence="4" id="KW-0812">Transmembrane</keyword>
<keyword evidence="2" id="KW-0813">Transport</keyword>
<dbReference type="PANTHER" id="PTHR43337:SF1">
    <property type="entry name" value="XANTHINE_URACIL PERMEASE C887.17-RELATED"/>
    <property type="match status" value="1"/>
</dbReference>
<comment type="subcellular location">
    <subcellularLocation>
        <location evidence="1">Endomembrane system</location>
        <topology evidence="1">Multi-pass membrane protein</topology>
    </subcellularLocation>
</comment>
<dbReference type="GO" id="GO:0012505">
    <property type="term" value="C:endomembrane system"/>
    <property type="evidence" value="ECO:0007669"/>
    <property type="project" value="UniProtKB-SubCell"/>
</dbReference>
<feature type="region of interest" description="Disordered" evidence="3">
    <location>
        <begin position="204"/>
        <end position="278"/>
    </location>
</feature>
<evidence type="ECO:0000256" key="3">
    <source>
        <dbReference type="SAM" id="MobiDB-lite"/>
    </source>
</evidence>
<sequence>MAWTDTINNKVARSRAGRWFKLDGCGHPRERKGSKFLTELRAGLVTFFAMAYILAVNSSIVSDSGGTCVCNSTPDDPICVENTEYLLCKTEIRRDLVTATAAISALSTFSIFIEGFIFIAQAEKRLPPKARPMLYLDQSRLELETATSSSTRMILLIGLATGGRLVPHNKDQKDPWTWHIPGGLLPGWIVRLFKGKKDFWRPYPGDDESNTAPAAVAAPADEPVAPFKGAQYEDRTTSSEHGGSILMGEEKRVGETPAPAQPQPHIVQQDKVDREKSA</sequence>
<dbReference type="EMBL" id="DS985215">
    <property type="protein sequence ID" value="EEY15814.1"/>
    <property type="molecule type" value="Genomic_DNA"/>
</dbReference>
<protein>
    <submittedName>
        <fullName evidence="5">Purine transporter</fullName>
    </submittedName>
</protein>
<dbReference type="GO" id="GO:0015853">
    <property type="term" value="P:adenine transport"/>
    <property type="evidence" value="ECO:0007669"/>
    <property type="project" value="TreeGrafter"/>
</dbReference>
<dbReference type="RefSeq" id="XP_003007735.1">
    <property type="nucleotide sequence ID" value="XM_003007689.1"/>
</dbReference>
<dbReference type="AlphaFoldDB" id="C9SBT0"/>
<dbReference type="GO" id="GO:0015854">
    <property type="term" value="P:guanine transport"/>
    <property type="evidence" value="ECO:0007669"/>
    <property type="project" value="TreeGrafter"/>
</dbReference>
<dbReference type="GeneID" id="9535363"/>
<reference evidence="6" key="1">
    <citation type="journal article" date="2011" name="PLoS Pathog.">
        <title>Comparative genomics yields insights into niche adaptation of plant vascular wilt pathogens.</title>
        <authorList>
            <person name="Klosterman S.J."/>
            <person name="Subbarao K.V."/>
            <person name="Kang S."/>
            <person name="Veronese P."/>
            <person name="Gold S.E."/>
            <person name="Thomma B.P.H.J."/>
            <person name="Chen Z."/>
            <person name="Henrissat B."/>
            <person name="Lee Y.-H."/>
            <person name="Park J."/>
            <person name="Garcia-Pedrajas M.D."/>
            <person name="Barbara D.J."/>
            <person name="Anchieta A."/>
            <person name="de Jonge R."/>
            <person name="Santhanam P."/>
            <person name="Maruthachalam K."/>
            <person name="Atallah Z."/>
            <person name="Amyotte S.G."/>
            <person name="Paz Z."/>
            <person name="Inderbitzin P."/>
            <person name="Hayes R.J."/>
            <person name="Heiman D.I."/>
            <person name="Young S."/>
            <person name="Zeng Q."/>
            <person name="Engels R."/>
            <person name="Galagan J."/>
            <person name="Cuomo C.A."/>
            <person name="Dobinson K.F."/>
            <person name="Ma L.-J."/>
        </authorList>
    </citation>
    <scope>NUCLEOTIDE SEQUENCE [LARGE SCALE GENOMIC DNA]</scope>
    <source>
        <strain evidence="6">VaMs.102 / ATCC MYA-4576 / FGSC 10136</strain>
    </source>
</reference>
<evidence type="ECO:0000313" key="5">
    <source>
        <dbReference type="EMBL" id="EEY15814.1"/>
    </source>
</evidence>
<organism evidence="6">
    <name type="scientific">Verticillium alfalfae (strain VaMs.102 / ATCC MYA-4576 / FGSC 10136)</name>
    <name type="common">Verticillium wilt of alfalfa</name>
    <name type="synonym">Verticillium albo-atrum</name>
    <dbReference type="NCBI Taxonomy" id="526221"/>
    <lineage>
        <taxon>Eukaryota</taxon>
        <taxon>Fungi</taxon>
        <taxon>Dikarya</taxon>
        <taxon>Ascomycota</taxon>
        <taxon>Pezizomycotina</taxon>
        <taxon>Sordariomycetes</taxon>
        <taxon>Hypocreomycetidae</taxon>
        <taxon>Glomerellales</taxon>
        <taxon>Plectosphaerellaceae</taxon>
        <taxon>Verticillium</taxon>
    </lineage>
</organism>
<keyword evidence="4" id="KW-1133">Transmembrane helix</keyword>
<dbReference type="KEGG" id="val:VDBG_01923"/>
<proteinExistence type="predicted"/>
<evidence type="ECO:0000313" key="6">
    <source>
        <dbReference type="Proteomes" id="UP000008698"/>
    </source>
</evidence>
<keyword evidence="6" id="KW-1185">Reference proteome</keyword>
<dbReference type="GO" id="GO:0005886">
    <property type="term" value="C:plasma membrane"/>
    <property type="evidence" value="ECO:0007669"/>
    <property type="project" value="TreeGrafter"/>
</dbReference>
<dbReference type="Proteomes" id="UP000008698">
    <property type="component" value="Unassembled WGS sequence"/>
</dbReference>
<name>C9SBT0_VERA1</name>